<dbReference type="EMBL" id="JAPFFF010000006">
    <property type="protein sequence ID" value="KAK8887641.1"/>
    <property type="molecule type" value="Genomic_DNA"/>
</dbReference>
<name>A0ABR2K9R1_9EUKA</name>
<protein>
    <recommendedName>
        <fullName evidence="4">SUEL-type lectin domain-containing protein</fullName>
    </recommendedName>
</protein>
<sequence length="202" mass="23494">MNLNIIFLFITFVFSSPAYEMEIIEDIRNFPTTGDIFKVPYKNDFLMCCANDKRKAYSRTDLSIQNILGEYTKGCRGFRLDAHILIFCYNQTCKYDNTVIGNTAQVYVENNSIIYHSTDGEKCIENNKTTNYQFIARLDCDAALPKMKMECPAFWKKGNCTVETVLKSSEACKHPVYKSKGTYRIKCINRRTFEKELHRLED</sequence>
<evidence type="ECO:0000313" key="3">
    <source>
        <dbReference type="Proteomes" id="UP001470230"/>
    </source>
</evidence>
<feature type="signal peptide" evidence="1">
    <location>
        <begin position="1"/>
        <end position="20"/>
    </location>
</feature>
<dbReference type="InterPro" id="IPR009011">
    <property type="entry name" value="Man6P_isomerase_rcpt-bd_dom_sf"/>
</dbReference>
<proteinExistence type="predicted"/>
<keyword evidence="1" id="KW-0732">Signal</keyword>
<accession>A0ABR2K9R1</accession>
<evidence type="ECO:0000256" key="1">
    <source>
        <dbReference type="SAM" id="SignalP"/>
    </source>
</evidence>
<evidence type="ECO:0000313" key="2">
    <source>
        <dbReference type="EMBL" id="KAK8887641.1"/>
    </source>
</evidence>
<feature type="chain" id="PRO_5045405070" description="SUEL-type lectin domain-containing protein" evidence="1">
    <location>
        <begin position="21"/>
        <end position="202"/>
    </location>
</feature>
<evidence type="ECO:0008006" key="4">
    <source>
        <dbReference type="Google" id="ProtNLM"/>
    </source>
</evidence>
<dbReference type="SUPFAM" id="SSF50911">
    <property type="entry name" value="Mannose 6-phosphate receptor domain"/>
    <property type="match status" value="1"/>
</dbReference>
<gene>
    <name evidence="2" type="ORF">M9Y10_038694</name>
</gene>
<comment type="caution">
    <text evidence="2">The sequence shown here is derived from an EMBL/GenBank/DDBJ whole genome shotgun (WGS) entry which is preliminary data.</text>
</comment>
<keyword evidence="3" id="KW-1185">Reference proteome</keyword>
<organism evidence="2 3">
    <name type="scientific">Tritrichomonas musculus</name>
    <dbReference type="NCBI Taxonomy" id="1915356"/>
    <lineage>
        <taxon>Eukaryota</taxon>
        <taxon>Metamonada</taxon>
        <taxon>Parabasalia</taxon>
        <taxon>Tritrichomonadida</taxon>
        <taxon>Tritrichomonadidae</taxon>
        <taxon>Tritrichomonas</taxon>
    </lineage>
</organism>
<reference evidence="2 3" key="1">
    <citation type="submission" date="2024-04" db="EMBL/GenBank/DDBJ databases">
        <title>Tritrichomonas musculus Genome.</title>
        <authorList>
            <person name="Alves-Ferreira E."/>
            <person name="Grigg M."/>
            <person name="Lorenzi H."/>
            <person name="Galac M."/>
        </authorList>
    </citation>
    <scope>NUCLEOTIDE SEQUENCE [LARGE SCALE GENOMIC DNA]</scope>
    <source>
        <strain evidence="2 3">EAF2021</strain>
    </source>
</reference>
<dbReference type="Proteomes" id="UP001470230">
    <property type="component" value="Unassembled WGS sequence"/>
</dbReference>